<keyword evidence="5" id="KW-0521">NADP</keyword>
<keyword evidence="8" id="KW-0812">Transmembrane</keyword>
<dbReference type="SUPFAM" id="SSF51905">
    <property type="entry name" value="FAD/NAD(P)-binding domain"/>
    <property type="match status" value="1"/>
</dbReference>
<dbReference type="GO" id="GO:0016020">
    <property type="term" value="C:membrane"/>
    <property type="evidence" value="ECO:0007669"/>
    <property type="project" value="InterPro"/>
</dbReference>
<dbReference type="InterPro" id="IPR018083">
    <property type="entry name" value="Sterol_reductase_CS"/>
</dbReference>
<sequence length="791" mass="89510">MATKKVEYEFGGPLGATGIIIIGLPILLHFVFLACDHISGCPAPGLLSLRLVLFRVLPAKEVLGTKLRESGKPLPYRINAFSSTLIQLVPCAIGTYYCGSNFFLWVWIVDHYQQVLTANLALVLLISLIVYARSFLVKPRNLQLRELARGGQTGSIIYDFFIGRELNPRVHIPLIGEIDLKTWLAMRPGLTGWILLNGSFAAKQYRMYGFLSDSMVFLVAVQAYYVLEGQYADEGIVGMMYFKTDGLGFMLTFGDIVWVPFLYSTQCRYLATYLVHMGPYAFEVKILFRENPDHPAFKDMPFIQTKRGTRLLTGGWWGYARHINYLGDWLQSLPFCLPLGGFLYQPRELLTFDHTREEQLALYEELWEMGGFRFLMNNYSDMTKDVKANLVAYNFWRDKTRPRILDQAKADILVPMEPPHPFGAKRLALEQGIYEKFNRPNVDVVDIKTNPIIKFEPDGIRTADGILHELDILAIATGFDSVTGGLKDISIQGLNGEILADKWKKGVNTYLGMTTSGFPNFFFIYGPQAPTAFSNGPACIEVQADWMVNLLVKMRHEGVQRFDAEKDAEAEWKVTVHDLSSKGLRHYTDSWYNGANIPGKPREPLNYAGGIPMYRKTLRKVREENYAGFAFNKNTKNLRTALLLALYQLFGTTSLRSRFTVDNTYIACPYTTTFRFIADIPYSLASKVLDYINKVKTTKRSIAVDTISSQILGYATAAFLRDGKLDKVDLIFSDFLGSRIITVLNSANLPMNYTTDNTRLYLPEDFTTNTFLPAYASMVWQDNINDCPIGG</sequence>
<keyword evidence="7" id="KW-0503">Monooxygenase</keyword>
<dbReference type="STRING" id="1429867.A0A0G4PGU2"/>
<evidence type="ECO:0000256" key="1">
    <source>
        <dbReference type="ARBA" id="ARBA00001974"/>
    </source>
</evidence>
<organism evidence="10 11">
    <name type="scientific">Penicillium camemberti (strain FM 013)</name>
    <dbReference type="NCBI Taxonomy" id="1429867"/>
    <lineage>
        <taxon>Eukaryota</taxon>
        <taxon>Fungi</taxon>
        <taxon>Dikarya</taxon>
        <taxon>Ascomycota</taxon>
        <taxon>Pezizomycotina</taxon>
        <taxon>Eurotiomycetes</taxon>
        <taxon>Eurotiomycetidae</taxon>
        <taxon>Eurotiales</taxon>
        <taxon>Aspergillaceae</taxon>
        <taxon>Penicillium</taxon>
    </lineage>
</organism>
<dbReference type="InterPro" id="IPR036188">
    <property type="entry name" value="FAD/NAD-bd_sf"/>
</dbReference>
<dbReference type="InterPro" id="IPR053828">
    <property type="entry name" value="Nucleosidase_C"/>
</dbReference>
<feature type="domain" description="Putative 5'-nucleotidase C-terminal" evidence="9">
    <location>
        <begin position="658"/>
        <end position="697"/>
    </location>
</feature>
<comment type="similarity">
    <text evidence="2">Belongs to the FAD-binding monooxygenase family.</text>
</comment>
<accession>A0A0G4PGU2</accession>
<dbReference type="Pfam" id="PF21953">
    <property type="entry name" value="NadN_nucleosid_C"/>
    <property type="match status" value="1"/>
</dbReference>
<dbReference type="GO" id="GO:0016628">
    <property type="term" value="F:oxidoreductase activity, acting on the CH-CH group of donors, NAD or NADP as acceptor"/>
    <property type="evidence" value="ECO:0007669"/>
    <property type="project" value="InterPro"/>
</dbReference>
<name>A0A0G4PGU2_PENC3</name>
<feature type="transmembrane region" description="Helical" evidence="8">
    <location>
        <begin position="117"/>
        <end position="136"/>
    </location>
</feature>
<dbReference type="PROSITE" id="PS01017">
    <property type="entry name" value="STEROL_REDUCT_1"/>
    <property type="match status" value="1"/>
</dbReference>
<evidence type="ECO:0000259" key="9">
    <source>
        <dbReference type="Pfam" id="PF21953"/>
    </source>
</evidence>
<dbReference type="EMBL" id="HG793148">
    <property type="protein sequence ID" value="CRL25556.1"/>
    <property type="molecule type" value="Genomic_DNA"/>
</dbReference>
<dbReference type="PANTHER" id="PTHR43098">
    <property type="entry name" value="L-ORNITHINE N(5)-MONOOXYGENASE-RELATED"/>
    <property type="match status" value="1"/>
</dbReference>
<evidence type="ECO:0000256" key="4">
    <source>
        <dbReference type="ARBA" id="ARBA00022827"/>
    </source>
</evidence>
<dbReference type="Gene3D" id="1.20.120.1630">
    <property type="match status" value="1"/>
</dbReference>
<dbReference type="AlphaFoldDB" id="A0A0G4PGU2"/>
<dbReference type="SUPFAM" id="SSF55816">
    <property type="entry name" value="5'-nucleotidase (syn. UDP-sugar hydrolase), C-terminal domain"/>
    <property type="match status" value="1"/>
</dbReference>
<keyword evidence="8" id="KW-0472">Membrane</keyword>
<evidence type="ECO:0000256" key="2">
    <source>
        <dbReference type="ARBA" id="ARBA00010139"/>
    </source>
</evidence>
<keyword evidence="11" id="KW-1185">Reference proteome</keyword>
<keyword evidence="3" id="KW-0285">Flavoprotein</keyword>
<dbReference type="GO" id="GO:0004497">
    <property type="term" value="F:monooxygenase activity"/>
    <property type="evidence" value="ECO:0007669"/>
    <property type="project" value="UniProtKB-KW"/>
</dbReference>
<dbReference type="InterPro" id="IPR001171">
    <property type="entry name" value="ERG24_DHCR-like"/>
</dbReference>
<evidence type="ECO:0000256" key="8">
    <source>
        <dbReference type="SAM" id="Phobius"/>
    </source>
</evidence>
<dbReference type="Proteomes" id="UP000053732">
    <property type="component" value="Unassembled WGS sequence"/>
</dbReference>
<keyword evidence="6" id="KW-0560">Oxidoreductase</keyword>
<evidence type="ECO:0000256" key="6">
    <source>
        <dbReference type="ARBA" id="ARBA00023002"/>
    </source>
</evidence>
<dbReference type="InterPro" id="IPR050775">
    <property type="entry name" value="FAD-binding_Monooxygenases"/>
</dbReference>
<dbReference type="Gene3D" id="3.50.50.60">
    <property type="entry name" value="FAD/NAD(P)-binding domain"/>
    <property type="match status" value="1"/>
</dbReference>
<dbReference type="PROSITE" id="PS51257">
    <property type="entry name" value="PROKAR_LIPOPROTEIN"/>
    <property type="match status" value="1"/>
</dbReference>
<feature type="transmembrane region" description="Helical" evidence="8">
    <location>
        <begin position="12"/>
        <end position="31"/>
    </location>
</feature>
<dbReference type="GO" id="GO:0016126">
    <property type="term" value="P:sterol biosynthetic process"/>
    <property type="evidence" value="ECO:0007669"/>
    <property type="project" value="InterPro"/>
</dbReference>
<dbReference type="Gene3D" id="3.90.780.10">
    <property type="entry name" value="5'-Nucleotidase, C-terminal domain"/>
    <property type="match status" value="1"/>
</dbReference>
<dbReference type="PANTHER" id="PTHR43098:SF3">
    <property type="entry name" value="L-ORNITHINE N(5)-MONOOXYGENASE-RELATED"/>
    <property type="match status" value="1"/>
</dbReference>
<gene>
    <name evidence="10" type="ORF">PCAMFM013_S015g000142</name>
</gene>
<keyword evidence="8" id="KW-1133">Transmembrane helix</keyword>
<evidence type="ECO:0000313" key="10">
    <source>
        <dbReference type="EMBL" id="CRL25556.1"/>
    </source>
</evidence>
<evidence type="ECO:0000313" key="11">
    <source>
        <dbReference type="Proteomes" id="UP000053732"/>
    </source>
</evidence>
<dbReference type="Pfam" id="PF01222">
    <property type="entry name" value="ERG4_ERG24"/>
    <property type="match status" value="1"/>
</dbReference>
<evidence type="ECO:0000256" key="7">
    <source>
        <dbReference type="ARBA" id="ARBA00023033"/>
    </source>
</evidence>
<comment type="cofactor">
    <cofactor evidence="1">
        <name>FAD</name>
        <dbReference type="ChEBI" id="CHEBI:57692"/>
    </cofactor>
</comment>
<dbReference type="InterPro" id="IPR036907">
    <property type="entry name" value="5'-Nucleotdase_C_sf"/>
</dbReference>
<keyword evidence="4" id="KW-0274">FAD</keyword>
<evidence type="ECO:0000256" key="5">
    <source>
        <dbReference type="ARBA" id="ARBA00022857"/>
    </source>
</evidence>
<dbReference type="GO" id="GO:0009166">
    <property type="term" value="P:nucleotide catabolic process"/>
    <property type="evidence" value="ECO:0007669"/>
    <property type="project" value="InterPro"/>
</dbReference>
<reference evidence="10 11" key="1">
    <citation type="journal article" date="2014" name="Nat. Commun.">
        <title>Multiple recent horizontal transfers of a large genomic region in cheese making fungi.</title>
        <authorList>
            <person name="Cheeseman K."/>
            <person name="Ropars J."/>
            <person name="Renault P."/>
            <person name="Dupont J."/>
            <person name="Gouzy J."/>
            <person name="Branca A."/>
            <person name="Abraham A.L."/>
            <person name="Ceppi M."/>
            <person name="Conseiller E."/>
            <person name="Debuchy R."/>
            <person name="Malagnac F."/>
            <person name="Goarin A."/>
            <person name="Silar P."/>
            <person name="Lacoste S."/>
            <person name="Sallet E."/>
            <person name="Bensimon A."/>
            <person name="Giraud T."/>
            <person name="Brygoo Y."/>
        </authorList>
    </citation>
    <scope>NUCLEOTIDE SEQUENCE [LARGE SCALE GENOMIC DNA]</scope>
    <source>
        <strain evidence="11">FM 013</strain>
    </source>
</reference>
<proteinExistence type="inferred from homology"/>
<dbReference type="GO" id="GO:0016787">
    <property type="term" value="F:hydrolase activity"/>
    <property type="evidence" value="ECO:0007669"/>
    <property type="project" value="InterPro"/>
</dbReference>
<evidence type="ECO:0000256" key="3">
    <source>
        <dbReference type="ARBA" id="ARBA00022630"/>
    </source>
</evidence>
<protein>
    <submittedName>
        <fullName evidence="10">Ergosterol biosynthesis ERG4/ERG24</fullName>
    </submittedName>
</protein>
<feature type="transmembrane region" description="Helical" evidence="8">
    <location>
        <begin position="78"/>
        <end position="97"/>
    </location>
</feature>